<dbReference type="InterPro" id="IPR003591">
    <property type="entry name" value="Leu-rich_rpt_typical-subtyp"/>
</dbReference>
<dbReference type="InterPro" id="IPR036388">
    <property type="entry name" value="WH-like_DNA-bd_sf"/>
</dbReference>
<evidence type="ECO:0000256" key="14">
    <source>
        <dbReference type="ARBA" id="ARBA00023170"/>
    </source>
</evidence>
<evidence type="ECO:0000256" key="10">
    <source>
        <dbReference type="ARBA" id="ARBA00022737"/>
    </source>
</evidence>
<evidence type="ECO:0000256" key="7">
    <source>
        <dbReference type="ARBA" id="ARBA00022691"/>
    </source>
</evidence>
<comment type="similarity">
    <text evidence="2">Belongs to the RLP family.</text>
</comment>
<dbReference type="FunFam" id="3.80.10.10:FF:000095">
    <property type="entry name" value="LRR receptor-like serine/threonine-protein kinase GSO1"/>
    <property type="match status" value="2"/>
</dbReference>
<keyword evidence="20" id="KW-1185">Reference proteome</keyword>
<dbReference type="Proteomes" id="UP001141552">
    <property type="component" value="Unassembled WGS sequence"/>
</dbReference>
<dbReference type="InterPro" id="IPR029063">
    <property type="entry name" value="SAM-dependent_MTases_sf"/>
</dbReference>
<dbReference type="EMBL" id="JAKUCV010002141">
    <property type="protein sequence ID" value="KAJ4843791.1"/>
    <property type="molecule type" value="Genomic_DNA"/>
</dbReference>
<dbReference type="Gene3D" id="3.80.10.10">
    <property type="entry name" value="Ribonuclease Inhibitor"/>
    <property type="match status" value="3"/>
</dbReference>
<keyword evidence="8" id="KW-0812">Transmembrane</keyword>
<gene>
    <name evidence="19" type="ORF">Tsubulata_045632</name>
</gene>
<evidence type="ECO:0000256" key="12">
    <source>
        <dbReference type="ARBA" id="ARBA00022989"/>
    </source>
</evidence>
<keyword evidence="14" id="KW-0675">Receptor</keyword>
<evidence type="ECO:0000256" key="11">
    <source>
        <dbReference type="ARBA" id="ARBA00022821"/>
    </source>
</evidence>
<dbReference type="InterPro" id="IPR012967">
    <property type="entry name" value="COMT_dimerisation"/>
</dbReference>
<feature type="domain" description="Leucine-rich repeat-containing N-terminal plant-type" evidence="18">
    <location>
        <begin position="283"/>
        <end position="301"/>
    </location>
</feature>
<accession>A0A9Q0G607</accession>
<dbReference type="PROSITE" id="PS51450">
    <property type="entry name" value="LRR"/>
    <property type="match status" value="1"/>
</dbReference>
<protein>
    <recommendedName>
        <fullName evidence="21">O-methyltransferase domain-containing protein</fullName>
    </recommendedName>
</protein>
<proteinExistence type="inferred from homology"/>
<feature type="domain" description="O-methyltransferase C-terminal" evidence="16">
    <location>
        <begin position="924"/>
        <end position="998"/>
    </location>
</feature>
<evidence type="ECO:0000256" key="3">
    <source>
        <dbReference type="ARBA" id="ARBA00022475"/>
    </source>
</evidence>
<dbReference type="PRINTS" id="PR00019">
    <property type="entry name" value="LEURICHRPT"/>
</dbReference>
<feature type="domain" description="O-methyltransferase C-terminal" evidence="16">
    <location>
        <begin position="96"/>
        <end position="264"/>
    </location>
</feature>
<dbReference type="GO" id="GO:0005886">
    <property type="term" value="C:plasma membrane"/>
    <property type="evidence" value="ECO:0007669"/>
    <property type="project" value="UniProtKB-SubCell"/>
</dbReference>
<dbReference type="SUPFAM" id="SSF46785">
    <property type="entry name" value="Winged helix' DNA-binding domain"/>
    <property type="match status" value="1"/>
</dbReference>
<dbReference type="Pfam" id="PF00891">
    <property type="entry name" value="Methyltransf_2"/>
    <property type="match status" value="2"/>
</dbReference>
<dbReference type="OrthoDB" id="442066at2759"/>
<keyword evidence="6" id="KW-0808">Transferase</keyword>
<evidence type="ECO:0000256" key="6">
    <source>
        <dbReference type="ARBA" id="ARBA00022679"/>
    </source>
</evidence>
<feature type="non-terminal residue" evidence="19">
    <location>
        <position position="1017"/>
    </location>
</feature>
<dbReference type="CDD" id="cd02440">
    <property type="entry name" value="AdoMet_MTases"/>
    <property type="match status" value="1"/>
</dbReference>
<dbReference type="PANTHER" id="PTHR48060:SF21">
    <property type="entry name" value="L DOMAIN-LIKE PROTEIN"/>
    <property type="match status" value="1"/>
</dbReference>
<keyword evidence="4" id="KW-0489">Methyltransferase</keyword>
<dbReference type="SMART" id="SM00369">
    <property type="entry name" value="LRR_TYP"/>
    <property type="match status" value="6"/>
</dbReference>
<dbReference type="GO" id="GO:0032259">
    <property type="term" value="P:methylation"/>
    <property type="evidence" value="ECO:0007669"/>
    <property type="project" value="UniProtKB-KW"/>
</dbReference>
<keyword evidence="9" id="KW-0732">Signal</keyword>
<keyword evidence="3" id="KW-1003">Cell membrane</keyword>
<evidence type="ECO:0000256" key="15">
    <source>
        <dbReference type="ARBA" id="ARBA00023180"/>
    </source>
</evidence>
<dbReference type="GO" id="GO:0008171">
    <property type="term" value="F:O-methyltransferase activity"/>
    <property type="evidence" value="ECO:0007669"/>
    <property type="project" value="InterPro"/>
</dbReference>
<keyword evidence="10" id="KW-0677">Repeat</keyword>
<evidence type="ECO:0000256" key="8">
    <source>
        <dbReference type="ARBA" id="ARBA00022692"/>
    </source>
</evidence>
<dbReference type="Pfam" id="PF13855">
    <property type="entry name" value="LRR_8"/>
    <property type="match status" value="2"/>
</dbReference>
<dbReference type="SUPFAM" id="SSF53335">
    <property type="entry name" value="S-adenosyl-L-methionine-dependent methyltransferases"/>
    <property type="match status" value="2"/>
</dbReference>
<evidence type="ECO:0000256" key="5">
    <source>
        <dbReference type="ARBA" id="ARBA00022614"/>
    </source>
</evidence>
<dbReference type="Gene3D" id="3.40.50.150">
    <property type="entry name" value="Vaccinia Virus protein VP39"/>
    <property type="match status" value="2"/>
</dbReference>
<dbReference type="InterPro" id="IPR001611">
    <property type="entry name" value="Leu-rich_rpt"/>
</dbReference>
<dbReference type="GO" id="GO:0006952">
    <property type="term" value="P:defense response"/>
    <property type="evidence" value="ECO:0007669"/>
    <property type="project" value="UniProtKB-KW"/>
</dbReference>
<dbReference type="InterPro" id="IPR013210">
    <property type="entry name" value="LRR_N_plant-typ"/>
</dbReference>
<evidence type="ECO:0000256" key="1">
    <source>
        <dbReference type="ARBA" id="ARBA00004251"/>
    </source>
</evidence>
<keyword evidence="5" id="KW-0433">Leucine-rich repeat</keyword>
<evidence type="ECO:0000256" key="13">
    <source>
        <dbReference type="ARBA" id="ARBA00023136"/>
    </source>
</evidence>
<feature type="domain" description="O-methyltransferase dimerisation" evidence="17">
    <location>
        <begin position="2"/>
        <end position="74"/>
    </location>
</feature>
<reference evidence="19" key="2">
    <citation type="journal article" date="2023" name="Plants (Basel)">
        <title>Annotation of the Turnera subulata (Passifloraceae) Draft Genome Reveals the S-Locus Evolved after the Divergence of Turneroideae from Passifloroideae in a Stepwise Manner.</title>
        <authorList>
            <person name="Henning P.M."/>
            <person name="Roalson E.H."/>
            <person name="Mir W."/>
            <person name="McCubbin A.G."/>
            <person name="Shore J.S."/>
        </authorList>
    </citation>
    <scope>NUCLEOTIDE SEQUENCE</scope>
    <source>
        <strain evidence="19">F60SS</strain>
    </source>
</reference>
<keyword evidence="7" id="KW-0949">S-adenosyl-L-methionine</keyword>
<reference evidence="19" key="1">
    <citation type="submission" date="2022-02" db="EMBL/GenBank/DDBJ databases">
        <authorList>
            <person name="Henning P.M."/>
            <person name="McCubbin A.G."/>
            <person name="Shore J.S."/>
        </authorList>
    </citation>
    <scope>NUCLEOTIDE SEQUENCE</scope>
    <source>
        <strain evidence="19">F60SS</strain>
        <tissue evidence="19">Leaves</tissue>
    </source>
</reference>
<evidence type="ECO:0000259" key="18">
    <source>
        <dbReference type="Pfam" id="PF08263"/>
    </source>
</evidence>
<evidence type="ECO:0000259" key="17">
    <source>
        <dbReference type="Pfam" id="PF08100"/>
    </source>
</evidence>
<dbReference type="Gene3D" id="1.10.10.10">
    <property type="entry name" value="Winged helix-like DNA-binding domain superfamily/Winged helix DNA-binding domain"/>
    <property type="match status" value="1"/>
</dbReference>
<comment type="caution">
    <text evidence="19">The sequence shown here is derived from an EMBL/GenBank/DDBJ whole genome shotgun (WGS) entry which is preliminary data.</text>
</comment>
<dbReference type="Pfam" id="PF08100">
    <property type="entry name" value="Dimerisation"/>
    <property type="match status" value="1"/>
</dbReference>
<evidence type="ECO:0000256" key="9">
    <source>
        <dbReference type="ARBA" id="ARBA00022729"/>
    </source>
</evidence>
<evidence type="ECO:0000313" key="19">
    <source>
        <dbReference type="EMBL" id="KAJ4843791.1"/>
    </source>
</evidence>
<evidence type="ECO:0000313" key="20">
    <source>
        <dbReference type="Proteomes" id="UP001141552"/>
    </source>
</evidence>
<dbReference type="SUPFAM" id="SSF52047">
    <property type="entry name" value="RNI-like"/>
    <property type="match status" value="1"/>
</dbReference>
<keyword evidence="12" id="KW-1133">Transmembrane helix</keyword>
<dbReference type="SUPFAM" id="SSF52058">
    <property type="entry name" value="L domain-like"/>
    <property type="match status" value="1"/>
</dbReference>
<dbReference type="AlphaFoldDB" id="A0A9Q0G607"/>
<organism evidence="19 20">
    <name type="scientific">Turnera subulata</name>
    <dbReference type="NCBI Taxonomy" id="218843"/>
    <lineage>
        <taxon>Eukaryota</taxon>
        <taxon>Viridiplantae</taxon>
        <taxon>Streptophyta</taxon>
        <taxon>Embryophyta</taxon>
        <taxon>Tracheophyta</taxon>
        <taxon>Spermatophyta</taxon>
        <taxon>Magnoliopsida</taxon>
        <taxon>eudicotyledons</taxon>
        <taxon>Gunneridae</taxon>
        <taxon>Pentapetalae</taxon>
        <taxon>rosids</taxon>
        <taxon>fabids</taxon>
        <taxon>Malpighiales</taxon>
        <taxon>Passifloraceae</taxon>
        <taxon>Turnera</taxon>
    </lineage>
</organism>
<keyword evidence="15" id="KW-0325">Glycoprotein</keyword>
<dbReference type="Pfam" id="PF08263">
    <property type="entry name" value="LRRNT_2"/>
    <property type="match status" value="1"/>
</dbReference>
<evidence type="ECO:0000256" key="4">
    <source>
        <dbReference type="ARBA" id="ARBA00022603"/>
    </source>
</evidence>
<dbReference type="PROSITE" id="PS51683">
    <property type="entry name" value="SAM_OMT_II"/>
    <property type="match status" value="2"/>
</dbReference>
<keyword evidence="13" id="KW-0472">Membrane</keyword>
<dbReference type="InterPro" id="IPR032675">
    <property type="entry name" value="LRR_dom_sf"/>
</dbReference>
<dbReference type="GO" id="GO:0046983">
    <property type="term" value="F:protein dimerization activity"/>
    <property type="evidence" value="ECO:0007669"/>
    <property type="project" value="InterPro"/>
</dbReference>
<name>A0A9Q0G607_9ROSI</name>
<dbReference type="InterPro" id="IPR053211">
    <property type="entry name" value="DNA_repair-toleration"/>
</dbReference>
<evidence type="ECO:0008006" key="21">
    <source>
        <dbReference type="Google" id="ProtNLM"/>
    </source>
</evidence>
<evidence type="ECO:0000256" key="2">
    <source>
        <dbReference type="ARBA" id="ARBA00009592"/>
    </source>
</evidence>
<dbReference type="InterPro" id="IPR016461">
    <property type="entry name" value="COMT-like"/>
</dbReference>
<sequence>MKLRIADIINSHGGHPVSLSQIASGIDSSNVHIAFLARIMRFLVRKGIFTAHEDPSQEGATLYGLTETSKWILHDSDLSVAPLLLMENHPLVVTPWHYFSTCIKEGGTPFKWAHGSEIWEFASMKPELNTMFNEGMASTAMAVMRAFLSHYGDGLKDVETLVDVGGGTGRHVAEIVQNYPHIKGINFDLPHVVATAPPYEGVSHVGGDMFESIPSADAIFMKAILHDWADENCVTILRNCRKALSEKKGKLILVEIVVQPHGSDQFGDMGSNSSKVDDLLVGFLTWNASTDCCNWQGVTCDANATSKPVIDLNLNNFVPQVILGSSTITSNVLTPLFHIKTLLHLDISFNRIQGEIPGPGFANLTQLVTLDLYSNEFRGPIPPELFFLRNLEILYMKSNLLEGQLPRTIGNLTNLKELQMDNNLIGGELPKEIGMITKLERLILGSNNFSGNLLSMEIPVEIGNLSNLAIVTLNSNKLTGRIPSSIQKMENLYQLDLSENFLTGEIPTGLFHLQKLKEVSLWRNKLWLKELVRVPNITLDSLDLGENEVSGNFPEWLLNMKVGSLDLSDNKLTGTLPPALFQTNTLADLFLARNNFSGRLPDNIGEASAMRTLCLSGNTFSGPLPKSFLNMSELYLIDLSKNRFSGDLTTIFGGSKSGLQYIALGQNEFSGVLPESMRNLEQALMILDISDNNITGEIPEFLFQMPSLIALNLRKNSLQGPIPKNLTTLYSLQILDLSSNYLNGQVPDALGQVRGMVNNSEYYNSFPFQLFDGIDEQTKYSELEVFWKNLKQELPRTNMILYVFLDLSNNQLSGEIPDSFGGMLSVKLLNLSYNNLSGRIPPSLGNLVSLESLDLSHNNLSGKIPPTFGELLQLNNLDLSNNKLMGPIPKGPQMDRLNDPGSYANNSGLCGLQILVPCEEASPKKAILHDWADENWVTILRNCRKALSEKKGKLILVEIVDQFGDMGMVFDLLMYAHTTGGKERTEQEWKKLLADGGFPRYKIIKIPALPSIIEAYA</sequence>
<comment type="subcellular location">
    <subcellularLocation>
        <location evidence="1">Cell membrane</location>
        <topology evidence="1">Single-pass type I membrane protein</topology>
    </subcellularLocation>
</comment>
<dbReference type="InterPro" id="IPR001077">
    <property type="entry name" value="COMT_C"/>
</dbReference>
<dbReference type="PANTHER" id="PTHR48060">
    <property type="entry name" value="DNA DAMAGE-REPAIR/TOLERATION PROTEIN DRT100"/>
    <property type="match status" value="1"/>
</dbReference>
<keyword evidence="11" id="KW-0611">Plant defense</keyword>
<evidence type="ECO:0000259" key="16">
    <source>
        <dbReference type="Pfam" id="PF00891"/>
    </source>
</evidence>
<dbReference type="InterPro" id="IPR036390">
    <property type="entry name" value="WH_DNA-bd_sf"/>
</dbReference>
<dbReference type="FunFam" id="3.80.10.10:FF:000111">
    <property type="entry name" value="LRR receptor-like serine/threonine-protein kinase ERECTA"/>
    <property type="match status" value="1"/>
</dbReference>
<dbReference type="Pfam" id="PF00560">
    <property type="entry name" value="LRR_1"/>
    <property type="match status" value="5"/>
</dbReference>